<evidence type="ECO:0000259" key="2">
    <source>
        <dbReference type="PROSITE" id="PS50003"/>
    </source>
</evidence>
<dbReference type="OMA" id="FYVIKAN"/>
<dbReference type="AlphaFoldDB" id="M4B242"/>
<dbReference type="PROSITE" id="PS50003">
    <property type="entry name" value="PH_DOMAIN"/>
    <property type="match status" value="1"/>
</dbReference>
<dbReference type="HOGENOM" id="CLU_081131_0_0_1"/>
<dbReference type="EnsemblProtists" id="HpaT800339">
    <property type="protein sequence ID" value="HpaP800339"/>
    <property type="gene ID" value="HpaG800339"/>
</dbReference>
<dbReference type="SMART" id="SM00233">
    <property type="entry name" value="PH"/>
    <property type="match status" value="1"/>
</dbReference>
<dbReference type="Gene3D" id="2.30.29.30">
    <property type="entry name" value="Pleckstrin-homology domain (PH domain)/Phosphotyrosine-binding domain (PTB)"/>
    <property type="match status" value="1"/>
</dbReference>
<dbReference type="InterPro" id="IPR011993">
    <property type="entry name" value="PH-like_dom_sf"/>
</dbReference>
<proteinExistence type="predicted"/>
<dbReference type="SUPFAM" id="SSF50729">
    <property type="entry name" value="PH domain-like"/>
    <property type="match status" value="1"/>
</dbReference>
<evidence type="ECO:0000313" key="3">
    <source>
        <dbReference type="EnsemblProtists" id="HpaP800339"/>
    </source>
</evidence>
<accession>M4B242</accession>
<dbReference type="Pfam" id="PF00169">
    <property type="entry name" value="PH"/>
    <property type="match status" value="1"/>
</dbReference>
<keyword evidence="4" id="KW-1185">Reference proteome</keyword>
<dbReference type="VEuPathDB" id="FungiDB:HpaG800339"/>
<evidence type="ECO:0000256" key="1">
    <source>
        <dbReference type="SAM" id="MobiDB-lite"/>
    </source>
</evidence>
<reference evidence="3" key="2">
    <citation type="submission" date="2015-06" db="UniProtKB">
        <authorList>
            <consortium name="EnsemblProtists"/>
        </authorList>
    </citation>
    <scope>IDENTIFICATION</scope>
    <source>
        <strain evidence="3">Emoy2</strain>
    </source>
</reference>
<dbReference type="InterPro" id="IPR001849">
    <property type="entry name" value="PH_domain"/>
</dbReference>
<evidence type="ECO:0000313" key="4">
    <source>
        <dbReference type="Proteomes" id="UP000011713"/>
    </source>
</evidence>
<reference evidence="4" key="1">
    <citation type="journal article" date="2010" name="Science">
        <title>Signatures of adaptation to obligate biotrophy in the Hyaloperonospora arabidopsidis genome.</title>
        <authorList>
            <person name="Baxter L."/>
            <person name="Tripathy S."/>
            <person name="Ishaque N."/>
            <person name="Boot N."/>
            <person name="Cabral A."/>
            <person name="Kemen E."/>
            <person name="Thines M."/>
            <person name="Ah-Fong A."/>
            <person name="Anderson R."/>
            <person name="Badejoko W."/>
            <person name="Bittner-Eddy P."/>
            <person name="Boore J.L."/>
            <person name="Chibucos M.C."/>
            <person name="Coates M."/>
            <person name="Dehal P."/>
            <person name="Delehaunty K."/>
            <person name="Dong S."/>
            <person name="Downton P."/>
            <person name="Dumas B."/>
            <person name="Fabro G."/>
            <person name="Fronick C."/>
            <person name="Fuerstenberg S.I."/>
            <person name="Fulton L."/>
            <person name="Gaulin E."/>
            <person name="Govers F."/>
            <person name="Hughes L."/>
            <person name="Humphray S."/>
            <person name="Jiang R.H."/>
            <person name="Judelson H."/>
            <person name="Kamoun S."/>
            <person name="Kyung K."/>
            <person name="Meijer H."/>
            <person name="Minx P."/>
            <person name="Morris P."/>
            <person name="Nelson J."/>
            <person name="Phuntumart V."/>
            <person name="Qutob D."/>
            <person name="Rehmany A."/>
            <person name="Rougon-Cardoso A."/>
            <person name="Ryden P."/>
            <person name="Torto-Alalibo T."/>
            <person name="Studholme D."/>
            <person name="Wang Y."/>
            <person name="Win J."/>
            <person name="Wood J."/>
            <person name="Clifton S.W."/>
            <person name="Rogers J."/>
            <person name="Van den Ackerveken G."/>
            <person name="Jones J.D."/>
            <person name="McDowell J.M."/>
            <person name="Beynon J."/>
            <person name="Tyler B.M."/>
        </authorList>
    </citation>
    <scope>NUCLEOTIDE SEQUENCE [LARGE SCALE GENOMIC DNA]</scope>
    <source>
        <strain evidence="4">Emoy2</strain>
    </source>
</reference>
<dbReference type="eggNOG" id="ENOG502RYVG">
    <property type="taxonomic scope" value="Eukaryota"/>
</dbReference>
<dbReference type="InParanoid" id="M4B242"/>
<feature type="domain" description="PH" evidence="2">
    <location>
        <begin position="159"/>
        <end position="272"/>
    </location>
</feature>
<dbReference type="Proteomes" id="UP000011713">
    <property type="component" value="Unassembled WGS sequence"/>
</dbReference>
<dbReference type="EMBL" id="JH597777">
    <property type="status" value="NOT_ANNOTATED_CDS"/>
    <property type="molecule type" value="Genomic_DNA"/>
</dbReference>
<feature type="compositionally biased region" description="Basic and acidic residues" evidence="1">
    <location>
        <begin position="1"/>
        <end position="16"/>
    </location>
</feature>
<sequence>MRVIQETHRLECESRRRASRRSQFRKWLESSTSQDSEREEHGVEPPLEQQMDGAFALFAARRPSTIVSPLLPSSLKKAPSPLAVKWSSYIEAMGLKDTRDKHRHVHFDAKDAEYYDPMEWTKDEKSRCYYSSQKLDEMETLSRQHGHRGVRFTDQPEDTILKQGFLSLPVSAPFLQARRYYCLLRGHQLQLFSSAVHAGRNSGPKEQLTVLRVQDCQTLSMPKKFALFGAELPSQMSLMFYVIKANGERVILTADAKSSKRNWVHALTRLTYVGEGESCTSTPVPRTRSSSAPMLPTSILSPVLEAELEEEVYGGMTAVGSLKMERRSSCTAICS</sequence>
<feature type="region of interest" description="Disordered" evidence="1">
    <location>
        <begin position="1"/>
        <end position="48"/>
    </location>
</feature>
<name>M4B242_HYAAE</name>
<protein>
    <recommendedName>
        <fullName evidence="2">PH domain-containing protein</fullName>
    </recommendedName>
</protein>
<organism evidence="3 4">
    <name type="scientific">Hyaloperonospora arabidopsidis (strain Emoy2)</name>
    <name type="common">Downy mildew agent</name>
    <name type="synonym">Peronospora arabidopsidis</name>
    <dbReference type="NCBI Taxonomy" id="559515"/>
    <lineage>
        <taxon>Eukaryota</taxon>
        <taxon>Sar</taxon>
        <taxon>Stramenopiles</taxon>
        <taxon>Oomycota</taxon>
        <taxon>Peronosporomycetes</taxon>
        <taxon>Peronosporales</taxon>
        <taxon>Peronosporaceae</taxon>
        <taxon>Hyaloperonospora</taxon>
    </lineage>
</organism>